<evidence type="ECO:0000313" key="10">
    <source>
        <dbReference type="Proteomes" id="UP000594638"/>
    </source>
</evidence>
<keyword evidence="10" id="KW-1185">Reference proteome</keyword>
<evidence type="ECO:0000256" key="5">
    <source>
        <dbReference type="ARBA" id="ARBA00023004"/>
    </source>
</evidence>
<feature type="domain" description="Cytochrome c" evidence="8">
    <location>
        <begin position="125"/>
        <end position="228"/>
    </location>
</feature>
<keyword evidence="4 7" id="KW-0479">Metal-binding</keyword>
<dbReference type="AlphaFoldDB" id="A0A8S0UTF3"/>
<dbReference type="Pfam" id="PF00462">
    <property type="entry name" value="Glutaredoxin"/>
    <property type="match status" value="1"/>
</dbReference>
<dbReference type="GO" id="GO:0020037">
    <property type="term" value="F:heme binding"/>
    <property type="evidence" value="ECO:0007669"/>
    <property type="project" value="InterPro"/>
</dbReference>
<dbReference type="EMBL" id="CACTIH010009032">
    <property type="protein sequence ID" value="CAA3019936.1"/>
    <property type="molecule type" value="Genomic_DNA"/>
</dbReference>
<dbReference type="PROSITE" id="PS51007">
    <property type="entry name" value="CYTC"/>
    <property type="match status" value="1"/>
</dbReference>
<evidence type="ECO:0000313" key="9">
    <source>
        <dbReference type="EMBL" id="CAA3019936.1"/>
    </source>
</evidence>
<dbReference type="GO" id="GO:0005737">
    <property type="term" value="C:cytoplasm"/>
    <property type="evidence" value="ECO:0007669"/>
    <property type="project" value="UniProtKB-SubCell"/>
</dbReference>
<evidence type="ECO:0000256" key="1">
    <source>
        <dbReference type="ARBA" id="ARBA00004496"/>
    </source>
</evidence>
<dbReference type="InterPro" id="IPR002109">
    <property type="entry name" value="Glutaredoxin"/>
</dbReference>
<protein>
    <submittedName>
        <fullName evidence="9">Glutaredoxin-C9-like</fullName>
    </submittedName>
</protein>
<evidence type="ECO:0000256" key="4">
    <source>
        <dbReference type="ARBA" id="ARBA00022723"/>
    </source>
</evidence>
<dbReference type="InterPro" id="IPR011905">
    <property type="entry name" value="GlrX-like_pln_2"/>
</dbReference>
<evidence type="ECO:0000259" key="8">
    <source>
        <dbReference type="PROSITE" id="PS51007"/>
    </source>
</evidence>
<comment type="similarity">
    <text evidence="2">Belongs to the glutaredoxin family. CC-type subfamily.</text>
</comment>
<gene>
    <name evidence="9" type="ORF">OLEA9_A079185</name>
</gene>
<organism evidence="9 10">
    <name type="scientific">Olea europaea subsp. europaea</name>
    <dbReference type="NCBI Taxonomy" id="158383"/>
    <lineage>
        <taxon>Eukaryota</taxon>
        <taxon>Viridiplantae</taxon>
        <taxon>Streptophyta</taxon>
        <taxon>Embryophyta</taxon>
        <taxon>Tracheophyta</taxon>
        <taxon>Spermatophyta</taxon>
        <taxon>Magnoliopsida</taxon>
        <taxon>eudicotyledons</taxon>
        <taxon>Gunneridae</taxon>
        <taxon>Pentapetalae</taxon>
        <taxon>asterids</taxon>
        <taxon>lamiids</taxon>
        <taxon>Lamiales</taxon>
        <taxon>Oleaceae</taxon>
        <taxon>Oleeae</taxon>
        <taxon>Olea</taxon>
    </lineage>
</organism>
<dbReference type="Proteomes" id="UP000594638">
    <property type="component" value="Unassembled WGS sequence"/>
</dbReference>
<dbReference type="NCBIfam" id="TIGR02189">
    <property type="entry name" value="GlrX-like_plant"/>
    <property type="match status" value="1"/>
</dbReference>
<evidence type="ECO:0000256" key="2">
    <source>
        <dbReference type="ARBA" id="ARBA00007568"/>
    </source>
</evidence>
<dbReference type="InterPro" id="IPR036249">
    <property type="entry name" value="Thioredoxin-like_sf"/>
</dbReference>
<dbReference type="GO" id="GO:0046872">
    <property type="term" value="F:metal ion binding"/>
    <property type="evidence" value="ECO:0007669"/>
    <property type="project" value="UniProtKB-KW"/>
</dbReference>
<sequence length="228" mass="24568">MKESKWRDINVRSYSMVLSGLDTPSVEYALLEELGLAGIIQSIGPAPPPTIIMTSTITSLPLTLQSPPPPPCYYITLPRPLLISPRLPLPHPHSTSKILTMQQAIPYKDLLPAATTAANSGITKLVAENPVVVFARSGCCMCHVIKLLLQGHGVNPTIFDINEQNEAATIDEFSKIIDNPEEIADRPPPPFPTVFVGGNLLGGLDEVMAAHISGELVPLLRKAGALWL</sequence>
<comment type="subcellular location">
    <subcellularLocation>
        <location evidence="1">Cytoplasm</location>
    </subcellularLocation>
</comment>
<evidence type="ECO:0000256" key="3">
    <source>
        <dbReference type="ARBA" id="ARBA00022490"/>
    </source>
</evidence>
<keyword evidence="3" id="KW-0963">Cytoplasm</keyword>
<comment type="caution">
    <text evidence="9">The sequence shown here is derived from an EMBL/GenBank/DDBJ whole genome shotgun (WGS) entry which is preliminary data.</text>
</comment>
<dbReference type="SUPFAM" id="SSF52833">
    <property type="entry name" value="Thioredoxin-like"/>
    <property type="match status" value="1"/>
</dbReference>
<dbReference type="PROSITE" id="PS51354">
    <property type="entry name" value="GLUTAREDOXIN_2"/>
    <property type="match status" value="1"/>
</dbReference>
<keyword evidence="5 7" id="KW-0408">Iron</keyword>
<evidence type="ECO:0000256" key="7">
    <source>
        <dbReference type="PROSITE-ProRule" id="PRU00433"/>
    </source>
</evidence>
<name>A0A8S0UTF3_OLEEU</name>
<proteinExistence type="inferred from homology"/>
<keyword evidence="7" id="KW-0349">Heme</keyword>
<keyword evidence="6" id="KW-0676">Redox-active center</keyword>
<dbReference type="PANTHER" id="PTHR10168">
    <property type="entry name" value="GLUTAREDOXIN"/>
    <property type="match status" value="1"/>
</dbReference>
<dbReference type="Gene3D" id="3.40.30.10">
    <property type="entry name" value="Glutaredoxin"/>
    <property type="match status" value="1"/>
</dbReference>
<accession>A0A8S0UTF3</accession>
<dbReference type="GO" id="GO:0009055">
    <property type="term" value="F:electron transfer activity"/>
    <property type="evidence" value="ECO:0007669"/>
    <property type="project" value="InterPro"/>
</dbReference>
<reference evidence="9 10" key="1">
    <citation type="submission" date="2019-12" db="EMBL/GenBank/DDBJ databases">
        <authorList>
            <person name="Alioto T."/>
            <person name="Alioto T."/>
            <person name="Gomez Garrido J."/>
        </authorList>
    </citation>
    <scope>NUCLEOTIDE SEQUENCE [LARGE SCALE GENOMIC DNA]</scope>
</reference>
<dbReference type="Gramene" id="OE9A079185T1">
    <property type="protein sequence ID" value="OE9A079185C1"/>
    <property type="gene ID" value="OE9A079185"/>
</dbReference>
<dbReference type="InterPro" id="IPR009056">
    <property type="entry name" value="Cyt_c-like_dom"/>
</dbReference>
<evidence type="ECO:0000256" key="6">
    <source>
        <dbReference type="ARBA" id="ARBA00023284"/>
    </source>
</evidence>
<dbReference type="OrthoDB" id="418495at2759"/>